<dbReference type="PROSITE" id="PS51011">
    <property type="entry name" value="ARID"/>
    <property type="match status" value="1"/>
</dbReference>
<dbReference type="SMART" id="SM00545">
    <property type="entry name" value="JmjN"/>
    <property type="match status" value="1"/>
</dbReference>
<dbReference type="STRING" id="87229.A0A4Z1KWI4"/>
<evidence type="ECO:0000256" key="5">
    <source>
        <dbReference type="ARBA" id="ARBA00022833"/>
    </source>
</evidence>
<dbReference type="Gene3D" id="3.30.40.10">
    <property type="entry name" value="Zinc/RING finger domain, C3HC4 (zinc finger)"/>
    <property type="match status" value="2"/>
</dbReference>
<proteinExistence type="predicted"/>
<keyword evidence="7" id="KW-0539">Nucleus</keyword>
<dbReference type="CDD" id="cd16100">
    <property type="entry name" value="ARID"/>
    <property type="match status" value="1"/>
</dbReference>
<feature type="compositionally biased region" description="Basic and acidic residues" evidence="9">
    <location>
        <begin position="1734"/>
        <end position="1749"/>
    </location>
</feature>
<dbReference type="InterPro" id="IPR019787">
    <property type="entry name" value="Znf_PHD-finger"/>
</dbReference>
<dbReference type="SMART" id="SM00558">
    <property type="entry name" value="JmjC"/>
    <property type="match status" value="1"/>
</dbReference>
<evidence type="ECO:0000256" key="2">
    <source>
        <dbReference type="ARBA" id="ARBA00022723"/>
    </source>
</evidence>
<dbReference type="GO" id="GO:0000785">
    <property type="term" value="C:chromatin"/>
    <property type="evidence" value="ECO:0007669"/>
    <property type="project" value="TreeGrafter"/>
</dbReference>
<feature type="region of interest" description="Disordered" evidence="9">
    <location>
        <begin position="1506"/>
        <end position="1613"/>
    </location>
</feature>
<dbReference type="GO" id="GO:0006355">
    <property type="term" value="P:regulation of DNA-templated transcription"/>
    <property type="evidence" value="ECO:0007669"/>
    <property type="project" value="TreeGrafter"/>
</dbReference>
<dbReference type="InterPro" id="IPR011011">
    <property type="entry name" value="Znf_FYVE_PHD"/>
</dbReference>
<reference evidence="14 15" key="1">
    <citation type="submission" date="2017-12" db="EMBL/GenBank/DDBJ databases">
        <title>Comparative genomics of Botrytis spp.</title>
        <authorList>
            <person name="Valero-Jimenez C.A."/>
            <person name="Tapia P."/>
            <person name="Veloso J."/>
            <person name="Silva-Moreno E."/>
            <person name="Staats M."/>
            <person name="Valdes J.H."/>
            <person name="Van Kan J.A.L."/>
        </authorList>
    </citation>
    <scope>NUCLEOTIDE SEQUENCE [LARGE SCALE GENOMIC DNA]</scope>
    <source>
        <strain evidence="14 15">MUCL3349</strain>
    </source>
</reference>
<dbReference type="PROSITE" id="PS01359">
    <property type="entry name" value="ZF_PHD_1"/>
    <property type="match status" value="2"/>
</dbReference>
<dbReference type="Gene3D" id="2.60.120.650">
    <property type="entry name" value="Cupin"/>
    <property type="match status" value="1"/>
</dbReference>
<dbReference type="Pfam" id="PF01388">
    <property type="entry name" value="ARID"/>
    <property type="match status" value="1"/>
</dbReference>
<dbReference type="SUPFAM" id="SSF51197">
    <property type="entry name" value="Clavaminate synthase-like"/>
    <property type="match status" value="1"/>
</dbReference>
<dbReference type="InterPro" id="IPR003349">
    <property type="entry name" value="JmjN"/>
</dbReference>
<evidence type="ECO:0000256" key="8">
    <source>
        <dbReference type="PROSITE-ProRule" id="PRU00146"/>
    </source>
</evidence>
<dbReference type="Gene3D" id="1.10.150.60">
    <property type="entry name" value="ARID DNA-binding domain"/>
    <property type="match status" value="1"/>
</dbReference>
<dbReference type="Pfam" id="PF02373">
    <property type="entry name" value="JmjC"/>
    <property type="match status" value="1"/>
</dbReference>
<evidence type="ECO:0000256" key="4">
    <source>
        <dbReference type="ARBA" id="ARBA00022771"/>
    </source>
</evidence>
<evidence type="ECO:0000256" key="3">
    <source>
        <dbReference type="ARBA" id="ARBA00022737"/>
    </source>
</evidence>
<feature type="compositionally biased region" description="Basic and acidic residues" evidence="9">
    <location>
        <begin position="75"/>
        <end position="86"/>
    </location>
</feature>
<feature type="region of interest" description="Disordered" evidence="9">
    <location>
        <begin position="1723"/>
        <end position="1749"/>
    </location>
</feature>
<dbReference type="SMART" id="SM01014">
    <property type="entry name" value="ARID"/>
    <property type="match status" value="1"/>
</dbReference>
<feature type="region of interest" description="Disordered" evidence="9">
    <location>
        <begin position="413"/>
        <end position="481"/>
    </location>
</feature>
<evidence type="ECO:0000259" key="13">
    <source>
        <dbReference type="PROSITE" id="PS51184"/>
    </source>
</evidence>
<gene>
    <name evidence="14" type="ORF">BPOR_0136g00090</name>
</gene>
<dbReference type="InterPro" id="IPR019786">
    <property type="entry name" value="Zinc_finger_PHD-type_CS"/>
</dbReference>
<dbReference type="InterPro" id="IPR004198">
    <property type="entry name" value="Znf_C5HC2"/>
</dbReference>
<feature type="region of interest" description="Disordered" evidence="9">
    <location>
        <begin position="1"/>
        <end position="93"/>
    </location>
</feature>
<evidence type="ECO:0000259" key="11">
    <source>
        <dbReference type="PROSITE" id="PS51011"/>
    </source>
</evidence>
<dbReference type="FunFam" id="3.30.40.10:FF:000322">
    <property type="entry name" value="PHD transcription factor (Rum1)"/>
    <property type="match status" value="1"/>
</dbReference>
<sequence length="1767" mass="199045">MVQVPMNTTASSSTMRASPSIGTPNGNAGSNRGKSNGNGNAFNPAAAPTALSAMISPPLDLTSVERRGQPTASRENPKKMRPHGLEEAPTYRPTAEEFKDPYAYIRSIAPEARKYGICKVIPPDSWKPEFAIDTERFHFRTRKQELNSVEGSTRANLTYLDQLAKFHKQHGTNLNRFPSVDKRPLDLYKLKKAVDTRGGFEKVCKLKKWAEIGRDLGYSGKIMSSLSTSLKNSYQRWLHPYEEYLRLAKPGVHQQLEYEYGGPLTPSPANSPMKRSVQHTPSSLRGESPAMRASDALNTSVMKEEFEKSMKNIPMLDAPVVPKSQATSGFTPVNAGGFTAVNSTPTPSSFTPVNNIRRERESSASFPPTPRRAFDSPISSAKNTPEYKPSALSSAPVLNGFTSNPLLKRQLSHESLDSGKTSQPPEDSDNGGRRSKRLKKDAVPTVAGSHMTQFRPTPPRNPGERGSSTPGEVSSDSSLSSISSTIYSDTYLDSYQKCETCGKGDDADKILICESCDYGHHMQCLDPPVTHKPDFDWHCPRCLVGDGQFGFEEGGIYSLKQFQEKAADFKEGYFQNKMPFDPVLNCPRPVTEDDIEREFWRLVASLEETVEVEYGADIHSTTHGSGFPTLERQPQNPYSTDPWNLTNMPLHGESLFRHIKSDISGMTVPWLYVGMIFSTFCWHNEDHYAYSANYQHFGSTKTWYGIPGEDAEKFEDAMREAVPELFETQPDLLFQLVTLLTPEQLKKAGVRVFALDQRAGQFVITFPQAYHAGFNHGFNFNEAVNFAPTDWEPFGDSGVERLQQFRRQPCFSHDELLWTAAEGAATGGVTIQTAKWLAPALGRLRDREVSQRKDFIDKHKEDGHTCVITDVIEGAGPRCHIGFQIDEEDVPEEEYQCTHCKAYAYISRFKCNQSGKVLCLLHAGTYECCDVTEAERFAGTDHTLHYRRTEEAISTMHQKVADKAGLPEIWEEKVEKFLEEDATPSLKTLRTLLNEGERIPYDLPSLPSLKKFVDRCNEWVEEATNYTVRKQQNRRKNEKAWRKGSRAAEMEERDRELRKFDNVVKLLKDADRIGFHCPEVDQLRERADAITKFQTDARAALAHPSSRRTTEFEELLEVGRGFNVDMVEIDKLEKEVQQMKWNDRARDNRGIFLSLKEVSDIIDEATKLQVSDYNDYLSYYKEQKIAGMNWEIKAKEVIGAETVHYPQLEALSQQAQAASLPVSQETLAKVDQILNKHREVHKQIVSLYDRCRDPDFMKRPAYAEVALLQKELQGLGSKPSGTLDLEKEIKRHEDWMREGKKLFGKANAPLHILKQHMEYVMERNVDCFDISQDKPRLPAEPLSREPSPSNDKLHSWEDPRFREVFCICRRVEAGMMIECELCHEWYHGKCLKIARGKVKDDDKYTCPICDWRVKIPRDAARPKLEDLQTWQDKIPSLPFQPDEEAILESIINNAQEFRNHIAPYCNPVMSTADESETQRFYLRKIEGSEILLAYETNFFRQELHKWSPVAPDPPPVLESSKSTRKPRPTKLQKLMAQHGVNDPEALPQNLRTKPHNFKRKSSEPSGSRPMPLQPAPGRSQPGTPTTHSFGTSSGPGMPSMGSHGPILSGLPSAHDHAHPYASYSHDPYTSMAASTNPSPAFAPHAYLNANGTPTFGHASPQQPNIFSEAGLSRMDPSVSLHSPMRDNFVMGVSTVGHTPLGVTAGEDKLLGDRMFEQLTNVSGDEEPIGNKETTSIDRKPIDDDKDSADATKWDVENNNIELFFDAP</sequence>
<feature type="compositionally biased region" description="Polar residues" evidence="9">
    <location>
        <begin position="340"/>
        <end position="354"/>
    </location>
</feature>
<keyword evidence="15" id="KW-1185">Reference proteome</keyword>
<feature type="domain" description="ARID" evidence="11">
    <location>
        <begin position="153"/>
        <end position="246"/>
    </location>
</feature>
<comment type="subcellular location">
    <subcellularLocation>
        <location evidence="1">Nucleus</location>
    </subcellularLocation>
</comment>
<feature type="domain" description="PHD-type" evidence="10">
    <location>
        <begin position="1363"/>
        <end position="1412"/>
    </location>
</feature>
<feature type="domain" description="JmjN" evidence="12">
    <location>
        <begin position="88"/>
        <end position="129"/>
    </location>
</feature>
<feature type="compositionally biased region" description="Polar residues" evidence="9">
    <location>
        <begin position="1"/>
        <end position="24"/>
    </location>
</feature>
<dbReference type="SUPFAM" id="SSF57903">
    <property type="entry name" value="FYVE/PHD zinc finger"/>
    <property type="match status" value="2"/>
</dbReference>
<keyword evidence="2" id="KW-0479">Metal-binding</keyword>
<keyword evidence="3" id="KW-0677">Repeat</keyword>
<dbReference type="InterPro" id="IPR013083">
    <property type="entry name" value="Znf_RING/FYVE/PHD"/>
</dbReference>
<dbReference type="SMART" id="SM00249">
    <property type="entry name" value="PHD"/>
    <property type="match status" value="2"/>
</dbReference>
<dbReference type="PROSITE" id="PS51183">
    <property type="entry name" value="JMJN"/>
    <property type="match status" value="1"/>
</dbReference>
<dbReference type="EMBL" id="PQXO01000136">
    <property type="protein sequence ID" value="TGO88885.1"/>
    <property type="molecule type" value="Genomic_DNA"/>
</dbReference>
<organism evidence="14 15">
    <name type="scientific">Botrytis porri</name>
    <dbReference type="NCBI Taxonomy" id="87229"/>
    <lineage>
        <taxon>Eukaryota</taxon>
        <taxon>Fungi</taxon>
        <taxon>Dikarya</taxon>
        <taxon>Ascomycota</taxon>
        <taxon>Pezizomycotina</taxon>
        <taxon>Leotiomycetes</taxon>
        <taxon>Helotiales</taxon>
        <taxon>Sclerotiniaceae</taxon>
        <taxon>Botrytis</taxon>
    </lineage>
</organism>
<dbReference type="FunFam" id="1.10.150.60:FF:000010">
    <property type="entry name" value="PHD transcription factor (Rum1)"/>
    <property type="match status" value="1"/>
</dbReference>
<feature type="region of interest" description="Disordered" evidence="9">
    <location>
        <begin position="262"/>
        <end position="292"/>
    </location>
</feature>
<dbReference type="GO" id="GO:0005634">
    <property type="term" value="C:nucleus"/>
    <property type="evidence" value="ECO:0007669"/>
    <property type="project" value="UniProtKB-SubCell"/>
</dbReference>
<feature type="compositionally biased region" description="Low complexity" evidence="9">
    <location>
        <begin position="1588"/>
        <end position="1605"/>
    </location>
</feature>
<dbReference type="GO" id="GO:0003677">
    <property type="term" value="F:DNA binding"/>
    <property type="evidence" value="ECO:0007669"/>
    <property type="project" value="InterPro"/>
</dbReference>
<evidence type="ECO:0008006" key="16">
    <source>
        <dbReference type="Google" id="ProtNLM"/>
    </source>
</evidence>
<keyword evidence="5" id="KW-0862">Zinc</keyword>
<keyword evidence="4 8" id="KW-0863">Zinc-finger</keyword>
<evidence type="ECO:0000313" key="15">
    <source>
        <dbReference type="Proteomes" id="UP000297280"/>
    </source>
</evidence>
<dbReference type="InterPro" id="IPR036431">
    <property type="entry name" value="ARID_dom_sf"/>
</dbReference>
<name>A0A4Z1KWI4_9HELO</name>
<dbReference type="PANTHER" id="PTHR10694">
    <property type="entry name" value="LYSINE-SPECIFIC DEMETHYLASE"/>
    <property type="match status" value="1"/>
</dbReference>
<dbReference type="GO" id="GO:0008270">
    <property type="term" value="F:zinc ion binding"/>
    <property type="evidence" value="ECO:0007669"/>
    <property type="project" value="UniProtKB-KW"/>
</dbReference>
<keyword evidence="6" id="KW-0408">Iron</keyword>
<dbReference type="CDD" id="cd15518">
    <property type="entry name" value="PHD_Ecm5p_Lid2p_like"/>
    <property type="match status" value="1"/>
</dbReference>
<dbReference type="Pfam" id="PF02928">
    <property type="entry name" value="zf-C5HC2"/>
    <property type="match status" value="1"/>
</dbReference>
<dbReference type="Pfam" id="PF00628">
    <property type="entry name" value="PHD"/>
    <property type="match status" value="2"/>
</dbReference>
<evidence type="ECO:0000256" key="1">
    <source>
        <dbReference type="ARBA" id="ARBA00004123"/>
    </source>
</evidence>
<dbReference type="PANTHER" id="PTHR10694:SF33">
    <property type="entry name" value="LYSINE-SPECIFIC DEMETHYLASE 5"/>
    <property type="match status" value="1"/>
</dbReference>
<feature type="compositionally biased region" description="Low complexity" evidence="9">
    <location>
        <begin position="25"/>
        <end position="48"/>
    </location>
</feature>
<dbReference type="PROSITE" id="PS50016">
    <property type="entry name" value="ZF_PHD_2"/>
    <property type="match status" value="2"/>
</dbReference>
<evidence type="ECO:0000256" key="9">
    <source>
        <dbReference type="SAM" id="MobiDB-lite"/>
    </source>
</evidence>
<dbReference type="GO" id="GO:0034647">
    <property type="term" value="F:histone H3K4me/H3K4me2/H3K4me3 demethylase activity"/>
    <property type="evidence" value="ECO:0007669"/>
    <property type="project" value="TreeGrafter"/>
</dbReference>
<evidence type="ECO:0000313" key="14">
    <source>
        <dbReference type="EMBL" id="TGO88885.1"/>
    </source>
</evidence>
<dbReference type="InterPro" id="IPR001606">
    <property type="entry name" value="ARID_dom"/>
</dbReference>
<dbReference type="SUPFAM" id="SSF46774">
    <property type="entry name" value="ARID-like"/>
    <property type="match status" value="1"/>
</dbReference>
<dbReference type="Proteomes" id="UP000297280">
    <property type="component" value="Unassembled WGS sequence"/>
</dbReference>
<feature type="region of interest" description="Disordered" evidence="9">
    <location>
        <begin position="337"/>
        <end position="395"/>
    </location>
</feature>
<evidence type="ECO:0000259" key="10">
    <source>
        <dbReference type="PROSITE" id="PS50016"/>
    </source>
</evidence>
<dbReference type="Pfam" id="PF02375">
    <property type="entry name" value="JmjN"/>
    <property type="match status" value="1"/>
</dbReference>
<dbReference type="PROSITE" id="PS51184">
    <property type="entry name" value="JMJC"/>
    <property type="match status" value="1"/>
</dbReference>
<dbReference type="SMART" id="SM00501">
    <property type="entry name" value="BRIGHT"/>
    <property type="match status" value="1"/>
</dbReference>
<accession>A0A4Z1KWI4</accession>
<dbReference type="InterPro" id="IPR003347">
    <property type="entry name" value="JmjC_dom"/>
</dbReference>
<comment type="caution">
    <text evidence="14">The sequence shown here is derived from an EMBL/GenBank/DDBJ whole genome shotgun (WGS) entry which is preliminary data.</text>
</comment>
<evidence type="ECO:0000256" key="6">
    <source>
        <dbReference type="ARBA" id="ARBA00023004"/>
    </source>
</evidence>
<feature type="domain" description="JmjC" evidence="13">
    <location>
        <begin position="637"/>
        <end position="803"/>
    </location>
</feature>
<evidence type="ECO:0000259" key="12">
    <source>
        <dbReference type="PROSITE" id="PS51183"/>
    </source>
</evidence>
<dbReference type="InterPro" id="IPR001965">
    <property type="entry name" value="Znf_PHD"/>
</dbReference>
<dbReference type="FunFam" id="2.60.120.650:FF:000014">
    <property type="entry name" value="PHD transcription factor (Rum1)"/>
    <property type="match status" value="1"/>
</dbReference>
<dbReference type="InterPro" id="IPR013637">
    <property type="entry name" value="Lys_sp_deMease-like_dom"/>
</dbReference>
<feature type="domain" description="PHD-type" evidence="10">
    <location>
        <begin position="495"/>
        <end position="545"/>
    </location>
</feature>
<evidence type="ECO:0000256" key="7">
    <source>
        <dbReference type="ARBA" id="ARBA00023242"/>
    </source>
</evidence>
<protein>
    <recommendedName>
        <fullName evidence="16">PLU-1-like protein</fullName>
    </recommendedName>
</protein>
<dbReference type="Pfam" id="PF08429">
    <property type="entry name" value="PLU-1"/>
    <property type="match status" value="1"/>
</dbReference>